<evidence type="ECO:0000313" key="4">
    <source>
        <dbReference type="Proteomes" id="UP000016936"/>
    </source>
</evidence>
<protein>
    <submittedName>
        <fullName evidence="3">Uncharacterized protein</fullName>
    </submittedName>
</protein>
<feature type="region of interest" description="Disordered" evidence="1">
    <location>
        <begin position="72"/>
        <end position="110"/>
    </location>
</feature>
<feature type="compositionally biased region" description="Polar residues" evidence="1">
    <location>
        <begin position="87"/>
        <end position="97"/>
    </location>
</feature>
<feature type="transmembrane region" description="Helical" evidence="2">
    <location>
        <begin position="45"/>
        <end position="67"/>
    </location>
</feature>
<reference evidence="4" key="2">
    <citation type="journal article" date="2013" name="PLoS Genet.">
        <title>Comparative genome structure, secondary metabolite, and effector coding capacity across Cochliobolus pathogens.</title>
        <authorList>
            <person name="Condon B.J."/>
            <person name="Leng Y."/>
            <person name="Wu D."/>
            <person name="Bushley K.E."/>
            <person name="Ohm R.A."/>
            <person name="Otillar R."/>
            <person name="Martin J."/>
            <person name="Schackwitz W."/>
            <person name="Grimwood J."/>
            <person name="MohdZainudin N."/>
            <person name="Xue C."/>
            <person name="Wang R."/>
            <person name="Manning V.A."/>
            <person name="Dhillon B."/>
            <person name="Tu Z.J."/>
            <person name="Steffenson B.J."/>
            <person name="Salamov A."/>
            <person name="Sun H."/>
            <person name="Lowry S."/>
            <person name="LaButti K."/>
            <person name="Han J."/>
            <person name="Copeland A."/>
            <person name="Lindquist E."/>
            <person name="Barry K."/>
            <person name="Schmutz J."/>
            <person name="Baker S.E."/>
            <person name="Ciuffetti L.M."/>
            <person name="Grigoriev I.V."/>
            <person name="Zhong S."/>
            <person name="Turgeon B.G."/>
        </authorList>
    </citation>
    <scope>NUCLEOTIDE SEQUENCE [LARGE SCALE GENOMIC DNA]</scope>
    <source>
        <strain evidence="4">C5 / ATCC 48332 / race O</strain>
    </source>
</reference>
<reference evidence="3 4" key="1">
    <citation type="journal article" date="2012" name="PLoS Pathog.">
        <title>Diverse lifestyles and strategies of plant pathogenesis encoded in the genomes of eighteen Dothideomycetes fungi.</title>
        <authorList>
            <person name="Ohm R.A."/>
            <person name="Feau N."/>
            <person name="Henrissat B."/>
            <person name="Schoch C.L."/>
            <person name="Horwitz B.A."/>
            <person name="Barry K.W."/>
            <person name="Condon B.J."/>
            <person name="Copeland A.C."/>
            <person name="Dhillon B."/>
            <person name="Glaser F."/>
            <person name="Hesse C.N."/>
            <person name="Kosti I."/>
            <person name="LaButti K."/>
            <person name="Lindquist E.A."/>
            <person name="Lucas S."/>
            <person name="Salamov A.A."/>
            <person name="Bradshaw R.E."/>
            <person name="Ciuffetti L."/>
            <person name="Hamelin R.C."/>
            <person name="Kema G.H.J."/>
            <person name="Lawrence C."/>
            <person name="Scott J.A."/>
            <person name="Spatafora J.W."/>
            <person name="Turgeon B.G."/>
            <person name="de Wit P.J.G.M."/>
            <person name="Zhong S."/>
            <person name="Goodwin S.B."/>
            <person name="Grigoriev I.V."/>
        </authorList>
    </citation>
    <scope>NUCLEOTIDE SEQUENCE [LARGE SCALE GENOMIC DNA]</scope>
    <source>
        <strain evidence="4">C5 / ATCC 48332 / race O</strain>
    </source>
</reference>
<name>M2TT10_COCH5</name>
<dbReference type="AlphaFoldDB" id="M2TT10"/>
<dbReference type="Proteomes" id="UP000016936">
    <property type="component" value="Unassembled WGS sequence"/>
</dbReference>
<accession>M2TT10</accession>
<evidence type="ECO:0000256" key="2">
    <source>
        <dbReference type="SAM" id="Phobius"/>
    </source>
</evidence>
<gene>
    <name evidence="3" type="ORF">COCHEDRAFT_1225296</name>
</gene>
<sequence length="229" mass="23782">MADTPNMHCEMRENLISGTNQVGNRDIGRDTVQNSISFRGSGRDLILGLVGLVVVVGIVAVAVTVPLKLVHNTSGASTDSGSKDLKPSTSFPLSSSILEAPPEKPATPASSYPLMSALATALSSISRATSPTPQPPAPAIQSASPILQSPSPTRKEAITSYAALLTPGALCTADSQCSPNICYKEPNTVTYCCGPTITGCPGWPCSDPGHRDCKDPFKCDFQAFTCSLG</sequence>
<dbReference type="OrthoDB" id="5423681at2759"/>
<keyword evidence="2" id="KW-0472">Membrane</keyword>
<feature type="region of interest" description="Disordered" evidence="1">
    <location>
        <begin position="125"/>
        <end position="151"/>
    </location>
</feature>
<evidence type="ECO:0000256" key="1">
    <source>
        <dbReference type="SAM" id="MobiDB-lite"/>
    </source>
</evidence>
<keyword evidence="2" id="KW-0812">Transmembrane</keyword>
<keyword evidence="4" id="KW-1185">Reference proteome</keyword>
<dbReference type="EMBL" id="KB445578">
    <property type="protein sequence ID" value="EMD89664.1"/>
    <property type="molecule type" value="Genomic_DNA"/>
</dbReference>
<proteinExistence type="predicted"/>
<organism evidence="3 4">
    <name type="scientific">Cochliobolus heterostrophus (strain C5 / ATCC 48332 / race O)</name>
    <name type="common">Southern corn leaf blight fungus</name>
    <name type="synonym">Bipolaris maydis</name>
    <dbReference type="NCBI Taxonomy" id="701091"/>
    <lineage>
        <taxon>Eukaryota</taxon>
        <taxon>Fungi</taxon>
        <taxon>Dikarya</taxon>
        <taxon>Ascomycota</taxon>
        <taxon>Pezizomycotina</taxon>
        <taxon>Dothideomycetes</taxon>
        <taxon>Pleosporomycetidae</taxon>
        <taxon>Pleosporales</taxon>
        <taxon>Pleosporineae</taxon>
        <taxon>Pleosporaceae</taxon>
        <taxon>Bipolaris</taxon>
    </lineage>
</organism>
<dbReference type="HOGENOM" id="CLU_1209725_0_0_1"/>
<evidence type="ECO:0000313" key="3">
    <source>
        <dbReference type="EMBL" id="EMD89664.1"/>
    </source>
</evidence>
<keyword evidence="2" id="KW-1133">Transmembrane helix</keyword>